<accession>A0A4Z2H3Z7</accession>
<sequence>MTATTKAVGFCLLRLLIAALFSPAHNDARKMADTTAMAVNIPRGFRNLRGSDTAHMGAEGSFPSGFANLSLPGKKSSHGRSGVSSTVAICLQFRPLV</sequence>
<dbReference type="Proteomes" id="UP000314294">
    <property type="component" value="Unassembled WGS sequence"/>
</dbReference>
<evidence type="ECO:0000313" key="2">
    <source>
        <dbReference type="EMBL" id="TNN59612.1"/>
    </source>
</evidence>
<evidence type="ECO:0000313" key="3">
    <source>
        <dbReference type="Proteomes" id="UP000314294"/>
    </source>
</evidence>
<evidence type="ECO:0000256" key="1">
    <source>
        <dbReference type="SAM" id="SignalP"/>
    </source>
</evidence>
<protein>
    <recommendedName>
        <fullName evidence="4">Secreted protein</fullName>
    </recommendedName>
</protein>
<dbReference type="EMBL" id="SRLO01000352">
    <property type="protein sequence ID" value="TNN59612.1"/>
    <property type="molecule type" value="Genomic_DNA"/>
</dbReference>
<keyword evidence="1" id="KW-0732">Signal</keyword>
<comment type="caution">
    <text evidence="2">The sequence shown here is derived from an EMBL/GenBank/DDBJ whole genome shotgun (WGS) entry which is preliminary data.</text>
</comment>
<proteinExistence type="predicted"/>
<keyword evidence="3" id="KW-1185">Reference proteome</keyword>
<name>A0A4Z2H3Z7_9TELE</name>
<feature type="chain" id="PRO_5021275055" description="Secreted protein" evidence="1">
    <location>
        <begin position="27"/>
        <end position="97"/>
    </location>
</feature>
<dbReference type="AlphaFoldDB" id="A0A4Z2H3Z7"/>
<reference evidence="2 3" key="1">
    <citation type="submission" date="2019-03" db="EMBL/GenBank/DDBJ databases">
        <title>First draft genome of Liparis tanakae, snailfish: a comprehensive survey of snailfish specific genes.</title>
        <authorList>
            <person name="Kim W."/>
            <person name="Song I."/>
            <person name="Jeong J.-H."/>
            <person name="Kim D."/>
            <person name="Kim S."/>
            <person name="Ryu S."/>
            <person name="Song J.Y."/>
            <person name="Lee S.K."/>
        </authorList>
    </citation>
    <scope>NUCLEOTIDE SEQUENCE [LARGE SCALE GENOMIC DNA]</scope>
    <source>
        <tissue evidence="2">Muscle</tissue>
    </source>
</reference>
<gene>
    <name evidence="2" type="ORF">EYF80_030184</name>
</gene>
<feature type="signal peptide" evidence="1">
    <location>
        <begin position="1"/>
        <end position="26"/>
    </location>
</feature>
<evidence type="ECO:0008006" key="4">
    <source>
        <dbReference type="Google" id="ProtNLM"/>
    </source>
</evidence>
<organism evidence="2 3">
    <name type="scientific">Liparis tanakae</name>
    <name type="common">Tanaka's snailfish</name>
    <dbReference type="NCBI Taxonomy" id="230148"/>
    <lineage>
        <taxon>Eukaryota</taxon>
        <taxon>Metazoa</taxon>
        <taxon>Chordata</taxon>
        <taxon>Craniata</taxon>
        <taxon>Vertebrata</taxon>
        <taxon>Euteleostomi</taxon>
        <taxon>Actinopterygii</taxon>
        <taxon>Neopterygii</taxon>
        <taxon>Teleostei</taxon>
        <taxon>Neoteleostei</taxon>
        <taxon>Acanthomorphata</taxon>
        <taxon>Eupercaria</taxon>
        <taxon>Perciformes</taxon>
        <taxon>Cottioidei</taxon>
        <taxon>Cottales</taxon>
        <taxon>Liparidae</taxon>
        <taxon>Liparis</taxon>
    </lineage>
</organism>